<feature type="domain" description="Fe2OG dioxygenase" evidence="7">
    <location>
        <begin position="193"/>
        <end position="294"/>
    </location>
</feature>
<evidence type="ECO:0000256" key="3">
    <source>
        <dbReference type="ARBA" id="ARBA00023002"/>
    </source>
</evidence>
<sequence>MEDLDPTFIQTPEHRSDSNSIPNQPEEIPVIDLSRLDDPEDVQNVISEIGDACEKWGFFQVINHGVPCEAMNRVEKTVKKFFDLPMEEKIKVKRDEVNPVGYHDGEHTKNVRDWKEVFDIYFKDPMVIPSSPDLEDEGLRVVYNKWPQFPSDFREACDKYARHAEKLAFKLLELISLSLGLPKNRFNDYFKEQMTFLRINHYPPCPRPDLALGVGHHKDADVISLLAQDEVGGLQVSRRSDGVWFPIRPVPNALVINIGNCMEVWTNDKYWSAEHRVVVNTTRERYSIPFFLLPSHDVEVKPLEELVNLKNPPRYKGYKWEISKRRKKDKGVAQSDAANPSGPVGGNDDTETMVPNATAGTMHGSQFLEEEVAKSSARTRPFSGTRNNVPTMAEI</sequence>
<evidence type="ECO:0000256" key="6">
    <source>
        <dbReference type="SAM" id="MobiDB-lite"/>
    </source>
</evidence>
<keyword evidence="9" id="KW-1185">Reference proteome</keyword>
<dbReference type="Proteomes" id="UP000489600">
    <property type="component" value="Unassembled WGS sequence"/>
</dbReference>
<gene>
    <name evidence="8" type="ORF">ANE_LOCUS8622</name>
</gene>
<dbReference type="OrthoDB" id="288590at2759"/>
<dbReference type="PROSITE" id="PS51471">
    <property type="entry name" value="FE2OG_OXY"/>
    <property type="match status" value="1"/>
</dbReference>
<evidence type="ECO:0000256" key="5">
    <source>
        <dbReference type="RuleBase" id="RU003682"/>
    </source>
</evidence>
<name>A0A565B943_9BRAS</name>
<keyword evidence="3 5" id="KW-0560">Oxidoreductase</keyword>
<evidence type="ECO:0000259" key="7">
    <source>
        <dbReference type="PROSITE" id="PS51471"/>
    </source>
</evidence>
<evidence type="ECO:0000313" key="8">
    <source>
        <dbReference type="EMBL" id="VVA98177.1"/>
    </source>
</evidence>
<dbReference type="GO" id="GO:0046872">
    <property type="term" value="F:metal ion binding"/>
    <property type="evidence" value="ECO:0007669"/>
    <property type="project" value="UniProtKB-KW"/>
</dbReference>
<dbReference type="PANTHER" id="PTHR10209">
    <property type="entry name" value="OXIDOREDUCTASE, 2OG-FE II OXYGENASE FAMILY PROTEIN"/>
    <property type="match status" value="1"/>
</dbReference>
<reference evidence="8" key="1">
    <citation type="submission" date="2019-07" db="EMBL/GenBank/DDBJ databases">
        <authorList>
            <person name="Dittberner H."/>
        </authorList>
    </citation>
    <scope>NUCLEOTIDE SEQUENCE [LARGE SCALE GENOMIC DNA]</scope>
</reference>
<keyword evidence="4 5" id="KW-0408">Iron</keyword>
<accession>A0A565B943</accession>
<feature type="compositionally biased region" description="Polar residues" evidence="6">
    <location>
        <begin position="376"/>
        <end position="395"/>
    </location>
</feature>
<dbReference type="Pfam" id="PF14226">
    <property type="entry name" value="DIOX_N"/>
    <property type="match status" value="1"/>
</dbReference>
<organism evidence="8 9">
    <name type="scientific">Arabis nemorensis</name>
    <dbReference type="NCBI Taxonomy" id="586526"/>
    <lineage>
        <taxon>Eukaryota</taxon>
        <taxon>Viridiplantae</taxon>
        <taxon>Streptophyta</taxon>
        <taxon>Embryophyta</taxon>
        <taxon>Tracheophyta</taxon>
        <taxon>Spermatophyta</taxon>
        <taxon>Magnoliopsida</taxon>
        <taxon>eudicotyledons</taxon>
        <taxon>Gunneridae</taxon>
        <taxon>Pentapetalae</taxon>
        <taxon>rosids</taxon>
        <taxon>malvids</taxon>
        <taxon>Brassicales</taxon>
        <taxon>Brassicaceae</taxon>
        <taxon>Arabideae</taxon>
        <taxon>Arabis</taxon>
    </lineage>
</organism>
<dbReference type="Gene3D" id="2.60.120.330">
    <property type="entry name" value="B-lactam Antibiotic, Isopenicillin N Synthase, Chain"/>
    <property type="match status" value="1"/>
</dbReference>
<feature type="region of interest" description="Disordered" evidence="6">
    <location>
        <begin position="1"/>
        <end position="25"/>
    </location>
</feature>
<dbReference type="InterPro" id="IPR044861">
    <property type="entry name" value="IPNS-like_FE2OG_OXY"/>
</dbReference>
<dbReference type="Pfam" id="PF03171">
    <property type="entry name" value="2OG-FeII_Oxy"/>
    <property type="match status" value="1"/>
</dbReference>
<evidence type="ECO:0000256" key="4">
    <source>
        <dbReference type="ARBA" id="ARBA00023004"/>
    </source>
</evidence>
<keyword evidence="2 5" id="KW-0479">Metal-binding</keyword>
<comment type="caution">
    <text evidence="8">The sequence shown here is derived from an EMBL/GenBank/DDBJ whole genome shotgun (WGS) entry which is preliminary data.</text>
</comment>
<dbReference type="GO" id="GO:0051213">
    <property type="term" value="F:dioxygenase activity"/>
    <property type="evidence" value="ECO:0007669"/>
    <property type="project" value="UniProtKB-ARBA"/>
</dbReference>
<dbReference type="SUPFAM" id="SSF51197">
    <property type="entry name" value="Clavaminate synthase-like"/>
    <property type="match status" value="1"/>
</dbReference>
<dbReference type="PRINTS" id="PR00682">
    <property type="entry name" value="IPNSYNTHASE"/>
</dbReference>
<dbReference type="AlphaFoldDB" id="A0A565B943"/>
<evidence type="ECO:0000256" key="1">
    <source>
        <dbReference type="ARBA" id="ARBA00008056"/>
    </source>
</evidence>
<protein>
    <recommendedName>
        <fullName evidence="7">Fe2OG dioxygenase domain-containing protein</fullName>
    </recommendedName>
</protein>
<dbReference type="FunFam" id="2.60.120.330:FF:000012">
    <property type="entry name" value="Gibberellin 20 oxidase 1"/>
    <property type="match status" value="1"/>
</dbReference>
<evidence type="ECO:0000313" key="9">
    <source>
        <dbReference type="Proteomes" id="UP000489600"/>
    </source>
</evidence>
<dbReference type="InterPro" id="IPR026992">
    <property type="entry name" value="DIOX_N"/>
</dbReference>
<dbReference type="EMBL" id="CABITT030000003">
    <property type="protein sequence ID" value="VVA98177.1"/>
    <property type="molecule type" value="Genomic_DNA"/>
</dbReference>
<feature type="region of interest" description="Disordered" evidence="6">
    <location>
        <begin position="326"/>
        <end position="395"/>
    </location>
</feature>
<proteinExistence type="inferred from homology"/>
<dbReference type="InterPro" id="IPR005123">
    <property type="entry name" value="Oxoglu/Fe-dep_dioxygenase_dom"/>
</dbReference>
<comment type="similarity">
    <text evidence="1 5">Belongs to the iron/ascorbate-dependent oxidoreductase family.</text>
</comment>
<evidence type="ECO:0000256" key="2">
    <source>
        <dbReference type="ARBA" id="ARBA00022723"/>
    </source>
</evidence>
<dbReference type="PANTHER" id="PTHR10209:SF827">
    <property type="entry name" value="2-OXOGLUTARATE (2OG) AND FE(II)-DEPENDENT OXYGENASE SUPERFAMILY PROTEIN"/>
    <property type="match status" value="1"/>
</dbReference>
<dbReference type="InterPro" id="IPR027443">
    <property type="entry name" value="IPNS-like_sf"/>
</dbReference>